<dbReference type="PANTHER" id="PTHR11496:SF102">
    <property type="entry name" value="ALCOHOL DEHYDROGENASE 4"/>
    <property type="match status" value="1"/>
</dbReference>
<evidence type="ECO:0000313" key="4">
    <source>
        <dbReference type="EMBL" id="MCL1140901.1"/>
    </source>
</evidence>
<dbReference type="InterPro" id="IPR039697">
    <property type="entry name" value="Alcohol_dehydrogenase_Fe"/>
</dbReference>
<dbReference type="Gene3D" id="1.20.1090.10">
    <property type="entry name" value="Dehydroquinate synthase-like - alpha domain"/>
    <property type="match status" value="1"/>
</dbReference>
<evidence type="ECO:0000313" key="5">
    <source>
        <dbReference type="Proteomes" id="UP001139293"/>
    </source>
</evidence>
<dbReference type="AlphaFoldDB" id="A0A9X1ZRP9"/>
<dbReference type="PROSITE" id="PS00060">
    <property type="entry name" value="ADH_IRON_2"/>
    <property type="match status" value="1"/>
</dbReference>
<proteinExistence type="predicted"/>
<evidence type="ECO:0000256" key="1">
    <source>
        <dbReference type="ARBA" id="ARBA00001962"/>
    </source>
</evidence>
<evidence type="ECO:0000256" key="2">
    <source>
        <dbReference type="ARBA" id="ARBA00023002"/>
    </source>
</evidence>
<dbReference type="SUPFAM" id="SSF56796">
    <property type="entry name" value="Dehydroquinate synthase-like"/>
    <property type="match status" value="1"/>
</dbReference>
<dbReference type="PANTHER" id="PTHR11496">
    <property type="entry name" value="ALCOHOL DEHYDROGENASE"/>
    <property type="match status" value="1"/>
</dbReference>
<dbReference type="EMBL" id="JAKILB010000021">
    <property type="protein sequence ID" value="MCL1140901.1"/>
    <property type="molecule type" value="Genomic_DNA"/>
</dbReference>
<feature type="non-terminal residue" evidence="4">
    <location>
        <position position="1"/>
    </location>
</feature>
<dbReference type="Proteomes" id="UP001139293">
    <property type="component" value="Unassembled WGS sequence"/>
</dbReference>
<organism evidence="4 5">
    <name type="scientific">Shewanella pneumatophori</name>
    <dbReference type="NCBI Taxonomy" id="314092"/>
    <lineage>
        <taxon>Bacteria</taxon>
        <taxon>Pseudomonadati</taxon>
        <taxon>Pseudomonadota</taxon>
        <taxon>Gammaproteobacteria</taxon>
        <taxon>Alteromonadales</taxon>
        <taxon>Shewanellaceae</taxon>
        <taxon>Shewanella</taxon>
    </lineage>
</organism>
<comment type="caution">
    <text evidence="4">The sequence shown here is derived from an EMBL/GenBank/DDBJ whole genome shotgun (WGS) entry which is preliminary data.</text>
</comment>
<comment type="cofactor">
    <cofactor evidence="1">
        <name>Fe cation</name>
        <dbReference type="ChEBI" id="CHEBI:24875"/>
    </cofactor>
</comment>
<feature type="domain" description="Fe-containing alcohol dehydrogenase-like C-terminal" evidence="3">
    <location>
        <begin position="44"/>
        <end position="238"/>
    </location>
</feature>
<dbReference type="FunFam" id="1.20.1090.10:FF:000001">
    <property type="entry name" value="Aldehyde-alcohol dehydrogenase"/>
    <property type="match status" value="1"/>
</dbReference>
<evidence type="ECO:0000259" key="3">
    <source>
        <dbReference type="Pfam" id="PF25137"/>
    </source>
</evidence>
<keyword evidence="5" id="KW-1185">Reference proteome</keyword>
<dbReference type="PROSITE" id="PS00913">
    <property type="entry name" value="ADH_IRON_1"/>
    <property type="match status" value="1"/>
</dbReference>
<dbReference type="Pfam" id="PF25137">
    <property type="entry name" value="ADH_Fe_C"/>
    <property type="match status" value="1"/>
</dbReference>
<sequence length="239" mass="25524">EMTVFAIITNEADETKYPVVDKHFTPIIAVNDSELMVAMPKFLTAATGMDALTHAVEAYVSTAATPITDASAIKAIELISQNLATAVENGEDRQARDAMQYGEYLAGMAFSNASLGYVHSMAHQLGGVYDLVHGLCNAILLPEVSRFNAVATPARFVDIAKAMGVDVSNMTQEQAIEAGIAAIEALSQQVGTAQRLADLGVTEDKLAFMAQNALNDACSLTNPRKASLEEIIEIFKARL</sequence>
<name>A0A9X1ZRP9_9GAMM</name>
<dbReference type="InterPro" id="IPR018211">
    <property type="entry name" value="ADH_Fe_CS"/>
</dbReference>
<dbReference type="GO" id="GO:0004022">
    <property type="term" value="F:alcohol dehydrogenase (NAD+) activity"/>
    <property type="evidence" value="ECO:0007669"/>
    <property type="project" value="UniProtKB-EC"/>
</dbReference>
<dbReference type="EC" id="1.1.1.1" evidence="4"/>
<gene>
    <name evidence="4" type="ORF">L2740_20380</name>
</gene>
<reference evidence="4" key="1">
    <citation type="submission" date="2022-01" db="EMBL/GenBank/DDBJ databases">
        <title>Whole genome-based taxonomy of the Shewanellaceae.</title>
        <authorList>
            <person name="Martin-Rodriguez A.J."/>
        </authorList>
    </citation>
    <scope>NUCLEOTIDE SEQUENCE</scope>
    <source>
        <strain evidence="4">KCTC 23973</strain>
    </source>
</reference>
<keyword evidence="2 4" id="KW-0560">Oxidoreductase</keyword>
<accession>A0A9X1ZRP9</accession>
<dbReference type="GO" id="GO:0046872">
    <property type="term" value="F:metal ion binding"/>
    <property type="evidence" value="ECO:0007669"/>
    <property type="project" value="InterPro"/>
</dbReference>
<dbReference type="InterPro" id="IPR056798">
    <property type="entry name" value="ADH_Fe_C"/>
</dbReference>
<dbReference type="Gene3D" id="3.40.50.1970">
    <property type="match status" value="1"/>
</dbReference>
<protein>
    <submittedName>
        <fullName evidence="4">Iron-containing alcohol dehydrogenase</fullName>
        <ecNumber evidence="4">1.1.1.1</ecNumber>
    </submittedName>
</protein>